<dbReference type="PANTHER" id="PTHR47595">
    <property type="entry name" value="HEAT SHOCK 70 KDA PROTEIN 14"/>
    <property type="match status" value="1"/>
</dbReference>
<evidence type="ECO:0000256" key="1">
    <source>
        <dbReference type="SAM" id="MobiDB-lite"/>
    </source>
</evidence>
<reference evidence="3" key="3">
    <citation type="submission" date="2025-09" db="UniProtKB">
        <authorList>
            <consortium name="Ensembl"/>
        </authorList>
    </citation>
    <scope>IDENTIFICATION</scope>
</reference>
<dbReference type="Pfam" id="PF13837">
    <property type="entry name" value="Myb_DNA-bind_4"/>
    <property type="match status" value="1"/>
</dbReference>
<evidence type="ECO:0000259" key="2">
    <source>
        <dbReference type="Pfam" id="PF13837"/>
    </source>
</evidence>
<dbReference type="Ensembl" id="ENSOMYT00000142466.1">
    <property type="protein sequence ID" value="ENSOMYP00000107521.1"/>
    <property type="gene ID" value="ENSOMYG00000048628.1"/>
</dbReference>
<feature type="domain" description="Myb/SANT-like DNA-binding" evidence="2">
    <location>
        <begin position="11"/>
        <end position="102"/>
    </location>
</feature>
<evidence type="ECO:0000313" key="3">
    <source>
        <dbReference type="Ensembl" id="ENSOMYP00000107521.1"/>
    </source>
</evidence>
<reference evidence="3" key="2">
    <citation type="submission" date="2025-08" db="UniProtKB">
        <authorList>
            <consortium name="Ensembl"/>
        </authorList>
    </citation>
    <scope>IDENTIFICATION</scope>
</reference>
<accession>A0A8K9WKX8</accession>
<organism evidence="3 4">
    <name type="scientific">Oncorhynchus mykiss</name>
    <name type="common">Rainbow trout</name>
    <name type="synonym">Salmo gairdneri</name>
    <dbReference type="NCBI Taxonomy" id="8022"/>
    <lineage>
        <taxon>Eukaryota</taxon>
        <taxon>Metazoa</taxon>
        <taxon>Chordata</taxon>
        <taxon>Craniata</taxon>
        <taxon>Vertebrata</taxon>
        <taxon>Euteleostomi</taxon>
        <taxon>Actinopterygii</taxon>
        <taxon>Neopterygii</taxon>
        <taxon>Teleostei</taxon>
        <taxon>Protacanthopterygii</taxon>
        <taxon>Salmoniformes</taxon>
        <taxon>Salmonidae</taxon>
        <taxon>Salmoninae</taxon>
        <taxon>Oncorhynchus</taxon>
    </lineage>
</organism>
<sequence>MLTRTQLESHTNEEVRALLCVWSDRHVRQRLKGTLRNKAIFQEMARRMQRGFGVVRNWKQCRTKYKNLKYEYKMAKSAQAAAGSSGSGPGRYMKFFDELEAILLDRGLDGKDGNHDMQRRGPDGKG</sequence>
<dbReference type="AlphaFoldDB" id="A0A8K9WKX8"/>
<dbReference type="PANTHER" id="PTHR47595:SF1">
    <property type="entry name" value="MYB_SANT-LIKE DNA-BINDING DOMAIN-CONTAINING PROTEIN"/>
    <property type="match status" value="1"/>
</dbReference>
<protein>
    <recommendedName>
        <fullName evidence="2">Myb/SANT-like DNA-binding domain-containing protein</fullName>
    </recommendedName>
</protein>
<dbReference type="Proteomes" id="UP000694395">
    <property type="component" value="Chromosome 30"/>
</dbReference>
<dbReference type="Gene3D" id="1.10.10.60">
    <property type="entry name" value="Homeodomain-like"/>
    <property type="match status" value="1"/>
</dbReference>
<keyword evidence="4" id="KW-1185">Reference proteome</keyword>
<dbReference type="FunFam" id="1.10.10.60:FF:000032">
    <property type="entry name" value="Zinc finger and SCAN domain-containing 20"/>
    <property type="match status" value="1"/>
</dbReference>
<proteinExistence type="predicted"/>
<name>A0A8K9WKX8_ONCMY</name>
<dbReference type="InterPro" id="IPR044822">
    <property type="entry name" value="Myb_DNA-bind_4"/>
</dbReference>
<reference evidence="3" key="1">
    <citation type="submission" date="2020-07" db="EMBL/GenBank/DDBJ databases">
        <title>A long reads based de novo assembly of the rainbow trout Arlee double haploid line genome.</title>
        <authorList>
            <person name="Gao G."/>
            <person name="Palti Y."/>
        </authorList>
    </citation>
    <scope>NUCLEOTIDE SEQUENCE [LARGE SCALE GENOMIC DNA]</scope>
</reference>
<evidence type="ECO:0000313" key="4">
    <source>
        <dbReference type="Proteomes" id="UP000694395"/>
    </source>
</evidence>
<dbReference type="GeneTree" id="ENSGT00940000164461"/>
<feature type="region of interest" description="Disordered" evidence="1">
    <location>
        <begin position="107"/>
        <end position="126"/>
    </location>
</feature>